<feature type="compositionally biased region" description="Polar residues" evidence="1">
    <location>
        <begin position="1"/>
        <end position="16"/>
    </location>
</feature>
<evidence type="ECO:0000256" key="1">
    <source>
        <dbReference type="SAM" id="MobiDB-lite"/>
    </source>
</evidence>
<reference evidence="2 3" key="1">
    <citation type="submission" date="2019-03" db="EMBL/GenBank/DDBJ databases">
        <title>First draft genome of Liparis tanakae, snailfish: a comprehensive survey of snailfish specific genes.</title>
        <authorList>
            <person name="Kim W."/>
            <person name="Song I."/>
            <person name="Jeong J.-H."/>
            <person name="Kim D."/>
            <person name="Kim S."/>
            <person name="Ryu S."/>
            <person name="Song J.Y."/>
            <person name="Lee S.K."/>
        </authorList>
    </citation>
    <scope>NUCLEOTIDE SEQUENCE [LARGE SCALE GENOMIC DNA]</scope>
    <source>
        <tissue evidence="2">Muscle</tissue>
    </source>
</reference>
<feature type="compositionally biased region" description="Polar residues" evidence="1">
    <location>
        <begin position="51"/>
        <end position="62"/>
    </location>
</feature>
<comment type="caution">
    <text evidence="2">The sequence shown here is derived from an EMBL/GenBank/DDBJ whole genome shotgun (WGS) entry which is preliminary data.</text>
</comment>
<dbReference type="AlphaFoldDB" id="A0A4Z2G334"/>
<accession>A0A4Z2G334</accession>
<keyword evidence="3" id="KW-1185">Reference proteome</keyword>
<name>A0A4Z2G334_9TELE</name>
<organism evidence="2 3">
    <name type="scientific">Liparis tanakae</name>
    <name type="common">Tanaka's snailfish</name>
    <dbReference type="NCBI Taxonomy" id="230148"/>
    <lineage>
        <taxon>Eukaryota</taxon>
        <taxon>Metazoa</taxon>
        <taxon>Chordata</taxon>
        <taxon>Craniata</taxon>
        <taxon>Vertebrata</taxon>
        <taxon>Euteleostomi</taxon>
        <taxon>Actinopterygii</taxon>
        <taxon>Neopterygii</taxon>
        <taxon>Teleostei</taxon>
        <taxon>Neoteleostei</taxon>
        <taxon>Acanthomorphata</taxon>
        <taxon>Eupercaria</taxon>
        <taxon>Perciformes</taxon>
        <taxon>Cottioidei</taxon>
        <taxon>Cottales</taxon>
        <taxon>Liparidae</taxon>
        <taxon>Liparis</taxon>
    </lineage>
</organism>
<evidence type="ECO:0000313" key="2">
    <source>
        <dbReference type="EMBL" id="TNN47938.1"/>
    </source>
</evidence>
<evidence type="ECO:0000313" key="3">
    <source>
        <dbReference type="Proteomes" id="UP000314294"/>
    </source>
</evidence>
<dbReference type="Proteomes" id="UP000314294">
    <property type="component" value="Unassembled WGS sequence"/>
</dbReference>
<feature type="region of interest" description="Disordered" evidence="1">
    <location>
        <begin position="1"/>
        <end position="70"/>
    </location>
</feature>
<proteinExistence type="predicted"/>
<gene>
    <name evidence="2" type="ORF">EYF80_041881</name>
</gene>
<sequence>MENTLTGFNVNESSSNKRPERRRRAAAMTLSRRTSRIRAPVEREVQQVQVPTSDSEQKLQTQPGPPDESQ</sequence>
<protein>
    <submittedName>
        <fullName evidence="2">Uncharacterized protein</fullName>
    </submittedName>
</protein>
<dbReference type="EMBL" id="SRLO01000719">
    <property type="protein sequence ID" value="TNN47938.1"/>
    <property type="molecule type" value="Genomic_DNA"/>
</dbReference>